<organism evidence="2 4">
    <name type="scientific">Pseudomonas flexibilis</name>
    <dbReference type="NCBI Taxonomy" id="706570"/>
    <lineage>
        <taxon>Bacteria</taxon>
        <taxon>Pseudomonadati</taxon>
        <taxon>Pseudomonadota</taxon>
        <taxon>Gammaproteobacteria</taxon>
        <taxon>Pseudomonadales</taxon>
        <taxon>Pseudomonadaceae</taxon>
        <taxon>Pseudomonas</taxon>
    </lineage>
</organism>
<dbReference type="PATRIC" id="fig|706570.3.peg.2424"/>
<reference evidence="3 5" key="2">
    <citation type="submission" date="2017-01" db="EMBL/GenBank/DDBJ databases">
        <authorList>
            <person name="Mah S.A."/>
            <person name="Swanson W.J."/>
            <person name="Moy G.W."/>
            <person name="Vacquier V.D."/>
        </authorList>
    </citation>
    <scope>NUCLEOTIDE SEQUENCE [LARGE SCALE GENOMIC DNA]</scope>
    <source>
        <strain evidence="3 5">ATCC 29606</strain>
    </source>
</reference>
<evidence type="ECO:0000256" key="1">
    <source>
        <dbReference type="SAM" id="Phobius"/>
    </source>
</evidence>
<dbReference type="RefSeq" id="WP_027590471.1">
    <property type="nucleotide sequence ID" value="NZ_FMUP01000001.1"/>
</dbReference>
<proteinExistence type="predicted"/>
<evidence type="ECO:0008006" key="6">
    <source>
        <dbReference type="Google" id="ProtNLM"/>
    </source>
</evidence>
<gene>
    <name evidence="2" type="ORF">PT85_07100</name>
    <name evidence="3" type="ORF">SAMN05421672_104177</name>
</gene>
<dbReference type="EMBL" id="FTMC01000004">
    <property type="protein sequence ID" value="SIQ25610.1"/>
    <property type="molecule type" value="Genomic_DNA"/>
</dbReference>
<feature type="transmembrane region" description="Helical" evidence="1">
    <location>
        <begin position="20"/>
        <end position="40"/>
    </location>
</feature>
<dbReference type="Proteomes" id="UP000030980">
    <property type="component" value="Unassembled WGS sequence"/>
</dbReference>
<name>A0A0B2D6L7_9PSED</name>
<evidence type="ECO:0000313" key="3">
    <source>
        <dbReference type="EMBL" id="SIQ25610.1"/>
    </source>
</evidence>
<dbReference type="AlphaFoldDB" id="A0A0B2D6L7"/>
<dbReference type="EMBL" id="JTAK01000002">
    <property type="protein sequence ID" value="KHO65801.1"/>
    <property type="molecule type" value="Genomic_DNA"/>
</dbReference>
<dbReference type="STRING" id="706570.PT85_07100"/>
<reference evidence="2 4" key="1">
    <citation type="submission" date="2014-11" db="EMBL/GenBank/DDBJ databases">
        <title>Genome sequence of Pseudomonas tuomuerensis JCM 14085.</title>
        <authorList>
            <person name="Shin S.-K."/>
            <person name="Yi H."/>
        </authorList>
    </citation>
    <scope>NUCLEOTIDE SEQUENCE [LARGE SCALE GENOMIC DNA]</scope>
    <source>
        <strain evidence="2 4">JCM 14085</strain>
    </source>
</reference>
<accession>A0A0B3BXL8</accession>
<feature type="transmembrane region" description="Helical" evidence="1">
    <location>
        <begin position="60"/>
        <end position="78"/>
    </location>
</feature>
<sequence length="102" mass="11269">MKFSDNFSTRPAPRRWSWRLGGLAGALGATLGVLLVMAGTATLLGRPPALGELNDSPANAWTLLLLGIALLILGIFIWRHCRQRLRIREDLGLSPHLMKKRD</sequence>
<accession>A0A0B2D6L7</accession>
<dbReference type="Proteomes" id="UP000186079">
    <property type="component" value="Unassembled WGS sequence"/>
</dbReference>
<protein>
    <recommendedName>
        <fullName evidence="6">LPXTG-motif cell wall anchor domain-containing protein</fullName>
    </recommendedName>
</protein>
<keyword evidence="1" id="KW-0812">Transmembrane</keyword>
<evidence type="ECO:0000313" key="5">
    <source>
        <dbReference type="Proteomes" id="UP000186079"/>
    </source>
</evidence>
<evidence type="ECO:0000313" key="4">
    <source>
        <dbReference type="Proteomes" id="UP000030980"/>
    </source>
</evidence>
<keyword evidence="1" id="KW-1133">Transmembrane helix</keyword>
<keyword evidence="1" id="KW-0472">Membrane</keyword>
<keyword evidence="4" id="KW-1185">Reference proteome</keyword>
<evidence type="ECO:0000313" key="2">
    <source>
        <dbReference type="EMBL" id="KHO65801.1"/>
    </source>
</evidence>